<organism evidence="2 3">
    <name type="scientific">Zasmidium cellare ATCC 36951</name>
    <dbReference type="NCBI Taxonomy" id="1080233"/>
    <lineage>
        <taxon>Eukaryota</taxon>
        <taxon>Fungi</taxon>
        <taxon>Dikarya</taxon>
        <taxon>Ascomycota</taxon>
        <taxon>Pezizomycotina</taxon>
        <taxon>Dothideomycetes</taxon>
        <taxon>Dothideomycetidae</taxon>
        <taxon>Mycosphaerellales</taxon>
        <taxon>Mycosphaerellaceae</taxon>
        <taxon>Zasmidium</taxon>
    </lineage>
</organism>
<gene>
    <name evidence="2" type="ORF">M409DRAFT_68835</name>
</gene>
<dbReference type="Pfam" id="PF12298">
    <property type="entry name" value="Bot1p"/>
    <property type="match status" value="1"/>
</dbReference>
<feature type="compositionally biased region" description="Acidic residues" evidence="1">
    <location>
        <begin position="94"/>
        <end position="103"/>
    </location>
</feature>
<feature type="compositionally biased region" description="Basic and acidic residues" evidence="1">
    <location>
        <begin position="104"/>
        <end position="115"/>
    </location>
</feature>
<feature type="region of interest" description="Disordered" evidence="1">
    <location>
        <begin position="136"/>
        <end position="160"/>
    </location>
</feature>
<feature type="region of interest" description="Disordered" evidence="1">
    <location>
        <begin position="324"/>
        <end position="347"/>
    </location>
</feature>
<dbReference type="GO" id="GO:0003735">
    <property type="term" value="F:structural constituent of ribosome"/>
    <property type="evidence" value="ECO:0007669"/>
    <property type="project" value="TreeGrafter"/>
</dbReference>
<dbReference type="RefSeq" id="XP_033663734.1">
    <property type="nucleotide sequence ID" value="XM_033818007.1"/>
</dbReference>
<dbReference type="PANTHER" id="PTHR28158">
    <property type="entry name" value="37S RIBOSOMAL PROTEIN S35, MITOCHONDRIAL"/>
    <property type="match status" value="1"/>
</dbReference>
<evidence type="ECO:0008006" key="4">
    <source>
        <dbReference type="Google" id="ProtNLM"/>
    </source>
</evidence>
<accession>A0A6A6C730</accession>
<feature type="region of interest" description="Disordered" evidence="1">
    <location>
        <begin position="87"/>
        <end position="123"/>
    </location>
</feature>
<dbReference type="OrthoDB" id="10052321at2759"/>
<dbReference type="GO" id="GO:0005763">
    <property type="term" value="C:mitochondrial small ribosomal subunit"/>
    <property type="evidence" value="ECO:0007669"/>
    <property type="project" value="TreeGrafter"/>
</dbReference>
<proteinExistence type="predicted"/>
<evidence type="ECO:0000256" key="1">
    <source>
        <dbReference type="SAM" id="MobiDB-lite"/>
    </source>
</evidence>
<name>A0A6A6C730_ZASCE</name>
<dbReference type="AlphaFoldDB" id="A0A6A6C730"/>
<reference evidence="2" key="1">
    <citation type="journal article" date="2020" name="Stud. Mycol.">
        <title>101 Dothideomycetes genomes: a test case for predicting lifestyles and emergence of pathogens.</title>
        <authorList>
            <person name="Haridas S."/>
            <person name="Albert R."/>
            <person name="Binder M."/>
            <person name="Bloem J."/>
            <person name="Labutti K."/>
            <person name="Salamov A."/>
            <person name="Andreopoulos B."/>
            <person name="Baker S."/>
            <person name="Barry K."/>
            <person name="Bills G."/>
            <person name="Bluhm B."/>
            <person name="Cannon C."/>
            <person name="Castanera R."/>
            <person name="Culley D."/>
            <person name="Daum C."/>
            <person name="Ezra D."/>
            <person name="Gonzalez J."/>
            <person name="Henrissat B."/>
            <person name="Kuo A."/>
            <person name="Liang C."/>
            <person name="Lipzen A."/>
            <person name="Lutzoni F."/>
            <person name="Magnuson J."/>
            <person name="Mondo S."/>
            <person name="Nolan M."/>
            <person name="Ohm R."/>
            <person name="Pangilinan J."/>
            <person name="Park H.-J."/>
            <person name="Ramirez L."/>
            <person name="Alfaro M."/>
            <person name="Sun H."/>
            <person name="Tritt A."/>
            <person name="Yoshinaga Y."/>
            <person name="Zwiers L.-H."/>
            <person name="Turgeon B."/>
            <person name="Goodwin S."/>
            <person name="Spatafora J."/>
            <person name="Crous P."/>
            <person name="Grigoriev I."/>
        </authorList>
    </citation>
    <scope>NUCLEOTIDE SEQUENCE</scope>
    <source>
        <strain evidence="2">ATCC 36951</strain>
    </source>
</reference>
<dbReference type="Proteomes" id="UP000799537">
    <property type="component" value="Unassembled WGS sequence"/>
</dbReference>
<dbReference type="GO" id="GO:0032543">
    <property type="term" value="P:mitochondrial translation"/>
    <property type="evidence" value="ECO:0007669"/>
    <property type="project" value="TreeGrafter"/>
</dbReference>
<feature type="compositionally biased region" description="Basic and acidic residues" evidence="1">
    <location>
        <begin position="136"/>
        <end position="155"/>
    </location>
</feature>
<evidence type="ECO:0000313" key="2">
    <source>
        <dbReference type="EMBL" id="KAF2162845.1"/>
    </source>
</evidence>
<dbReference type="EMBL" id="ML993611">
    <property type="protein sequence ID" value="KAF2162845.1"/>
    <property type="molecule type" value="Genomic_DNA"/>
</dbReference>
<keyword evidence="3" id="KW-1185">Reference proteome</keyword>
<dbReference type="GeneID" id="54571279"/>
<feature type="region of interest" description="Disordered" evidence="1">
    <location>
        <begin position="380"/>
        <end position="402"/>
    </location>
</feature>
<dbReference type="PANTHER" id="PTHR28158:SF1">
    <property type="entry name" value="SMALL RIBOSOMAL SUBUNIT PROTEIN MS45"/>
    <property type="match status" value="1"/>
</dbReference>
<evidence type="ECO:0000313" key="3">
    <source>
        <dbReference type="Proteomes" id="UP000799537"/>
    </source>
</evidence>
<protein>
    <recommendedName>
        <fullName evidence="4">37S ribosomal protein S35, mitochondrial</fullName>
    </recommendedName>
</protein>
<sequence>MPPRIQPHRVQIPSSVQCFRTRPTELVCEQTRQYRHLTKPPYVNPKMKRLRRDMQAWLNGPGKVFREPLPGSTNYMAAYDKQGKLIRTKRQNQGEEDVEEDAVPLEKEPEIRKQEEEDGLDEQEMQARYEQREFVRQRKAERDARGGLPRERPFDLRPYPLNQNFRSQPVLSEDLREVIYQQVAVNGVDVSTVSAAFSVDTRRVAAVVRLKTIEKKWIEENKPLAKPYQDAVMAMLPQTPYRPNIPGKMVPHETINDLPVHPKTRQQIFYPVSESRQFTREDAAKAFDETLLPADERIAHPELIAIEKDTIAGLSREERFKRQQERDRVAAEAKAEQEEKRRRWEEKTQRVVPGRRWDFKFQDFSAEKVGKTGRARNAIGVRYGMPHEDRKRGMVKIPTSVE</sequence>
<dbReference type="InterPro" id="IPR021036">
    <property type="entry name" value="Ribosomal_mS45"/>
</dbReference>